<name>A0ABQ0RGH0_GLUNI</name>
<evidence type="ECO:0000313" key="2">
    <source>
        <dbReference type="Proteomes" id="UP000316242"/>
    </source>
</evidence>
<gene>
    <name evidence="1" type="ORF">ANI01nite_01130</name>
</gene>
<keyword evidence="2" id="KW-1185">Reference proteome</keyword>
<comment type="caution">
    <text evidence="1">The sequence shown here is derived from an EMBL/GenBank/DDBJ whole genome shotgun (WGS) entry which is preliminary data.</text>
</comment>
<proteinExistence type="predicted"/>
<sequence length="79" mass="8450">MPDRFDDADRLVAHPAALRGVGKIVVRVKAGAADSGVGDADQGFRGLLDGEIGDSTIQTSPDFYISVAFKVFLQSRAQW</sequence>
<dbReference type="EMBL" id="BJNE01000001">
    <property type="protein sequence ID" value="GEC10910.1"/>
    <property type="molecule type" value="Genomic_DNA"/>
</dbReference>
<organism evidence="1 2">
    <name type="scientific">Glutamicibacter nicotianae</name>
    <name type="common">Arthrobacter nicotianae</name>
    <dbReference type="NCBI Taxonomy" id="37929"/>
    <lineage>
        <taxon>Bacteria</taxon>
        <taxon>Bacillati</taxon>
        <taxon>Actinomycetota</taxon>
        <taxon>Actinomycetes</taxon>
        <taxon>Micrococcales</taxon>
        <taxon>Micrococcaceae</taxon>
        <taxon>Glutamicibacter</taxon>
    </lineage>
</organism>
<reference evidence="1 2" key="1">
    <citation type="submission" date="2019-06" db="EMBL/GenBank/DDBJ databases">
        <title>Whole genome shotgun sequence of Glutamicibacter nicotianae NBRC 14234.</title>
        <authorList>
            <person name="Hosoyama A."/>
            <person name="Uohara A."/>
            <person name="Ohji S."/>
            <person name="Ichikawa N."/>
        </authorList>
    </citation>
    <scope>NUCLEOTIDE SEQUENCE [LARGE SCALE GENOMIC DNA]</scope>
    <source>
        <strain evidence="1 2">NBRC 14234</strain>
    </source>
</reference>
<evidence type="ECO:0000313" key="1">
    <source>
        <dbReference type="EMBL" id="GEC10910.1"/>
    </source>
</evidence>
<accession>A0ABQ0RGH0</accession>
<protein>
    <submittedName>
        <fullName evidence="1">Uncharacterized protein</fullName>
    </submittedName>
</protein>
<dbReference type="Proteomes" id="UP000316242">
    <property type="component" value="Unassembled WGS sequence"/>
</dbReference>